<dbReference type="PANTHER" id="PTHR43004:SF19">
    <property type="entry name" value="BINDING MONOOXYGENASE, PUTATIVE (JCVI)-RELATED"/>
    <property type="match status" value="1"/>
</dbReference>
<evidence type="ECO:0000256" key="1">
    <source>
        <dbReference type="ARBA" id="ARBA00001974"/>
    </source>
</evidence>
<keyword evidence="4" id="KW-0560">Oxidoreductase</keyword>
<dbReference type="Pfam" id="PF21274">
    <property type="entry name" value="Rng_hyd_C"/>
    <property type="match status" value="1"/>
</dbReference>
<dbReference type="Proteomes" id="UP000178129">
    <property type="component" value="Unassembled WGS sequence"/>
</dbReference>
<organism evidence="7 8">
    <name type="scientific">Rhynchosporium graminicola</name>
    <dbReference type="NCBI Taxonomy" id="2792576"/>
    <lineage>
        <taxon>Eukaryota</taxon>
        <taxon>Fungi</taxon>
        <taxon>Dikarya</taxon>
        <taxon>Ascomycota</taxon>
        <taxon>Pezizomycotina</taxon>
        <taxon>Leotiomycetes</taxon>
        <taxon>Helotiales</taxon>
        <taxon>Ploettnerulaceae</taxon>
        <taxon>Rhynchosporium</taxon>
    </lineage>
</organism>
<reference evidence="8" key="1">
    <citation type="submission" date="2016-03" db="EMBL/GenBank/DDBJ databases">
        <authorList>
            <person name="Ploux O."/>
        </authorList>
    </citation>
    <scope>NUCLEOTIDE SEQUENCE [LARGE SCALE GENOMIC DNA]</scope>
    <source>
        <strain evidence="8">UK7</strain>
    </source>
</reference>
<dbReference type="InParanoid" id="A0A1E1JQ51"/>
<dbReference type="InterPro" id="IPR050641">
    <property type="entry name" value="RIFMO-like"/>
</dbReference>
<keyword evidence="5" id="KW-0472">Membrane</keyword>
<keyword evidence="5" id="KW-0812">Transmembrane</keyword>
<dbReference type="SUPFAM" id="SSF51905">
    <property type="entry name" value="FAD/NAD(P)-binding domain"/>
    <property type="match status" value="1"/>
</dbReference>
<dbReference type="Gene3D" id="3.50.50.60">
    <property type="entry name" value="FAD/NAD(P)-binding domain"/>
    <property type="match status" value="1"/>
</dbReference>
<dbReference type="Pfam" id="PF01494">
    <property type="entry name" value="FAD_binding_3"/>
    <property type="match status" value="1"/>
</dbReference>
<dbReference type="InterPro" id="IPR002938">
    <property type="entry name" value="FAD-bd"/>
</dbReference>
<evidence type="ECO:0000256" key="4">
    <source>
        <dbReference type="ARBA" id="ARBA00023002"/>
    </source>
</evidence>
<keyword evidence="3" id="KW-0274">FAD</keyword>
<dbReference type="GO" id="GO:0016709">
    <property type="term" value="F:oxidoreductase activity, acting on paired donors, with incorporation or reduction of molecular oxygen, NAD(P)H as one donor, and incorporation of one atom of oxygen"/>
    <property type="evidence" value="ECO:0007669"/>
    <property type="project" value="UniProtKB-ARBA"/>
</dbReference>
<evidence type="ECO:0000256" key="2">
    <source>
        <dbReference type="ARBA" id="ARBA00022630"/>
    </source>
</evidence>
<evidence type="ECO:0000256" key="3">
    <source>
        <dbReference type="ARBA" id="ARBA00022827"/>
    </source>
</evidence>
<dbReference type="InterPro" id="IPR036188">
    <property type="entry name" value="FAD/NAD-bd_sf"/>
</dbReference>
<proteinExistence type="predicted"/>
<sequence length="560" mass="60765">MSSSQNSSHVPLLIVGGGFVGLSAALFLNHHGVNTILVEKHSGTSIHPRSRSVNARTMELYRELNIESTVQEAGKSMAPTMGYVSGRSLYAAISPQARRSPTKRTLKSLPFASVLATMGPVPGQFISLETLEPVLLSTLRDRGVETRFSTACKSISQNSSIVTAKLRNKENAEEYEMTADYLMAADGANSPIRTQLNIPLSEDKPESGHLLNIYFRASLGEFVQNREFSLGKVQREASSSLERTIDGLCTSINNSDRWVFHLSYDPAAGMDESPSGPVEIEILSVLPWQASARVAQRMQEGRIFLAGDSAHQMPPCAGQGANTGIADAHNLAWKLAAVLTSSSNSGSNRLKTISPALRRTYEKERLPIDTYAASVSGASADSKGLFALKPNLTTAITLVQRCFLVAGLSVWYQGPGVGVIPENPGLLRGASWRAWSFSGLVMGIDGRPGRRAPHVWLQKRADISEANKGTDGREWIKAAQNVSSRLLACGLEFETYVIGGDEDHHYIPVDGRSAFETAAGISNTGALLVRPDGFVAWRERRLPDKCGERLEEVMIRLLCL</sequence>
<keyword evidence="5" id="KW-1133">Transmembrane helix</keyword>
<dbReference type="PRINTS" id="PR00420">
    <property type="entry name" value="RNGMNOXGNASE"/>
</dbReference>
<protein>
    <submittedName>
        <fullName evidence="7">Related to phenol 2-monooxygenase</fullName>
    </submittedName>
</protein>
<evidence type="ECO:0000313" key="8">
    <source>
        <dbReference type="Proteomes" id="UP000178129"/>
    </source>
</evidence>
<dbReference type="Gene3D" id="3.40.30.120">
    <property type="match status" value="1"/>
</dbReference>
<evidence type="ECO:0000313" key="7">
    <source>
        <dbReference type="EMBL" id="CZS87896.1"/>
    </source>
</evidence>
<gene>
    <name evidence="7" type="ORF">RCO7_00876</name>
</gene>
<dbReference type="PANTHER" id="PTHR43004">
    <property type="entry name" value="TRK SYSTEM POTASSIUM UPTAKE PROTEIN"/>
    <property type="match status" value="1"/>
</dbReference>
<dbReference type="STRING" id="914237.A0A1E1JQ51"/>
<accession>A0A1E1JQ51</accession>
<comment type="caution">
    <text evidence="7">The sequence shown here is derived from an EMBL/GenBank/DDBJ whole genome shotgun (WGS) entry which is preliminary data.</text>
</comment>
<comment type="cofactor">
    <cofactor evidence="1">
        <name>FAD</name>
        <dbReference type="ChEBI" id="CHEBI:57692"/>
    </cofactor>
</comment>
<keyword evidence="8" id="KW-1185">Reference proteome</keyword>
<feature type="transmembrane region" description="Helical" evidence="5">
    <location>
        <begin position="12"/>
        <end position="30"/>
    </location>
</feature>
<dbReference type="Gene3D" id="3.30.9.10">
    <property type="entry name" value="D-Amino Acid Oxidase, subunit A, domain 2"/>
    <property type="match status" value="1"/>
</dbReference>
<feature type="domain" description="FAD-binding" evidence="6">
    <location>
        <begin position="10"/>
        <end position="344"/>
    </location>
</feature>
<dbReference type="GO" id="GO:0071949">
    <property type="term" value="F:FAD binding"/>
    <property type="evidence" value="ECO:0007669"/>
    <property type="project" value="InterPro"/>
</dbReference>
<evidence type="ECO:0000259" key="6">
    <source>
        <dbReference type="Pfam" id="PF01494"/>
    </source>
</evidence>
<dbReference type="AlphaFoldDB" id="A0A1E1JQ51"/>
<evidence type="ECO:0000256" key="5">
    <source>
        <dbReference type="SAM" id="Phobius"/>
    </source>
</evidence>
<keyword evidence="2" id="KW-0285">Flavoprotein</keyword>
<name>A0A1E1JQ51_9HELO</name>
<dbReference type="EMBL" id="FJUW01000001">
    <property type="protein sequence ID" value="CZS87896.1"/>
    <property type="molecule type" value="Genomic_DNA"/>
</dbReference>